<comment type="caution">
    <text evidence="6">Lacks conserved residue(s) required for the propagation of feature annotation.</text>
</comment>
<dbReference type="HAMAP" id="MF_01885">
    <property type="entry name" value="tRNA_methyltr_TrmL"/>
    <property type="match status" value="1"/>
</dbReference>
<protein>
    <recommendedName>
        <fullName evidence="6">Putative tRNA (cytidine(34)-2'-O)-methyltransferase</fullName>
        <ecNumber evidence="6">2.1.1.207</ecNumber>
    </recommendedName>
    <alternativeName>
        <fullName evidence="6">tRNA (cytidine/uridine-2'-O-)-methyltransferase</fullName>
    </alternativeName>
</protein>
<dbReference type="EC" id="2.1.1.207" evidence="6"/>
<reference evidence="9" key="1">
    <citation type="journal article" date="2020" name="mSystems">
        <title>Genome- and Community-Level Interaction Insights into Carbon Utilization and Element Cycling Functions of Hydrothermarchaeota in Hydrothermal Sediment.</title>
        <authorList>
            <person name="Zhou Z."/>
            <person name="Liu Y."/>
            <person name="Xu W."/>
            <person name="Pan J."/>
            <person name="Luo Z.H."/>
            <person name="Li M."/>
        </authorList>
    </citation>
    <scope>NUCLEOTIDE SEQUENCE [LARGE SCALE GENOMIC DNA]</scope>
    <source>
        <strain evidence="9">SpSt-456</strain>
    </source>
</reference>
<evidence type="ECO:0000256" key="2">
    <source>
        <dbReference type="ARBA" id="ARBA00022603"/>
    </source>
</evidence>
<dbReference type="InterPro" id="IPR001537">
    <property type="entry name" value="SpoU_MeTrfase"/>
</dbReference>
<dbReference type="GO" id="GO:0005737">
    <property type="term" value="C:cytoplasm"/>
    <property type="evidence" value="ECO:0007669"/>
    <property type="project" value="UniProtKB-SubCell"/>
</dbReference>
<dbReference type="AlphaFoldDB" id="A0A832ED25"/>
<keyword evidence="3 6" id="KW-0808">Transferase</keyword>
<proteinExistence type="inferred from homology"/>
<dbReference type="GO" id="GO:0008175">
    <property type="term" value="F:tRNA methyltransferase activity"/>
    <property type="evidence" value="ECO:0007669"/>
    <property type="project" value="UniProtKB-UniRule"/>
</dbReference>
<comment type="catalytic activity">
    <reaction evidence="6">
        <text>cytidine(34) in tRNA + S-adenosyl-L-methionine = 2'-O-methylcytidine(34) in tRNA + S-adenosyl-L-homocysteine + H(+)</text>
        <dbReference type="Rhea" id="RHEA:43084"/>
        <dbReference type="Rhea" id="RHEA-COMP:10331"/>
        <dbReference type="Rhea" id="RHEA-COMP:10332"/>
        <dbReference type="ChEBI" id="CHEBI:15378"/>
        <dbReference type="ChEBI" id="CHEBI:57856"/>
        <dbReference type="ChEBI" id="CHEBI:59789"/>
        <dbReference type="ChEBI" id="CHEBI:74495"/>
        <dbReference type="ChEBI" id="CHEBI:82748"/>
        <dbReference type="EC" id="2.1.1.207"/>
    </reaction>
</comment>
<dbReference type="PANTHER" id="PTHR42971:SF1">
    <property type="entry name" value="TRNA (CYTIDINE(34)-2'-O)-METHYLTRANSFERASE"/>
    <property type="match status" value="1"/>
</dbReference>
<evidence type="ECO:0000259" key="8">
    <source>
        <dbReference type="Pfam" id="PF00588"/>
    </source>
</evidence>
<dbReference type="FunFam" id="3.40.1280.10:FF:000002">
    <property type="entry name" value="Peptidylprolyl isomerase"/>
    <property type="match status" value="1"/>
</dbReference>
<dbReference type="Gene3D" id="3.40.1280.10">
    <property type="match status" value="1"/>
</dbReference>
<evidence type="ECO:0000256" key="7">
    <source>
        <dbReference type="PIRSR" id="PIRSR029256-1"/>
    </source>
</evidence>
<keyword evidence="5 6" id="KW-0819">tRNA processing</keyword>
<dbReference type="GO" id="GO:0003723">
    <property type="term" value="F:RNA binding"/>
    <property type="evidence" value="ECO:0007669"/>
    <property type="project" value="InterPro"/>
</dbReference>
<evidence type="ECO:0000256" key="6">
    <source>
        <dbReference type="HAMAP-Rule" id="MF_01885"/>
    </source>
</evidence>
<dbReference type="Pfam" id="PF00588">
    <property type="entry name" value="SpoU_methylase"/>
    <property type="match status" value="1"/>
</dbReference>
<evidence type="ECO:0000313" key="9">
    <source>
        <dbReference type="EMBL" id="HFK96786.1"/>
    </source>
</evidence>
<dbReference type="GO" id="GO:0002130">
    <property type="term" value="P:wobble position ribose methylation"/>
    <property type="evidence" value="ECO:0007669"/>
    <property type="project" value="TreeGrafter"/>
</dbReference>
<dbReference type="GO" id="GO:0042802">
    <property type="term" value="F:identical protein binding"/>
    <property type="evidence" value="ECO:0007669"/>
    <property type="project" value="UniProtKB-ARBA"/>
</dbReference>
<evidence type="ECO:0000256" key="4">
    <source>
        <dbReference type="ARBA" id="ARBA00022691"/>
    </source>
</evidence>
<comment type="similarity">
    <text evidence="6">Belongs to the class IV-like SAM-binding methyltransferase superfamily. RNA methyltransferase TrmH family. TrmL subfamily.</text>
</comment>
<dbReference type="SUPFAM" id="SSF75217">
    <property type="entry name" value="alpha/beta knot"/>
    <property type="match status" value="1"/>
</dbReference>
<keyword evidence="1 6" id="KW-0963">Cytoplasm</keyword>
<dbReference type="PANTHER" id="PTHR42971">
    <property type="entry name" value="TRNA (CYTIDINE(34)-2'-O)-METHYLTRANSFERASE"/>
    <property type="match status" value="1"/>
</dbReference>
<dbReference type="CDD" id="cd18094">
    <property type="entry name" value="SpoU-like_TrmL"/>
    <property type="match status" value="1"/>
</dbReference>
<feature type="binding site" evidence="6 7">
    <location>
        <position position="121"/>
    </location>
    <ligand>
        <name>S-adenosyl-L-methionine</name>
        <dbReference type="ChEBI" id="CHEBI:59789"/>
    </ligand>
</feature>
<keyword evidence="2 6" id="KW-0489">Methyltransferase</keyword>
<feature type="binding site" evidence="6 7">
    <location>
        <position position="130"/>
    </location>
    <ligand>
        <name>S-adenosyl-L-methionine</name>
        <dbReference type="ChEBI" id="CHEBI:59789"/>
    </ligand>
</feature>
<keyword evidence="4 6" id="KW-0949">S-adenosyl-L-methionine</keyword>
<evidence type="ECO:0000256" key="3">
    <source>
        <dbReference type="ARBA" id="ARBA00022679"/>
    </source>
</evidence>
<dbReference type="InterPro" id="IPR016914">
    <property type="entry name" value="TrmL"/>
</dbReference>
<sequence length="163" mass="18409">MLHVALVEPEIPPNTGNVARTCAAVHVPLHLVEPLGFRLSDRYLKRAGLDYWPYVHLTVHRSLPHFLHAMQHRRLVFFSKKGSVDYWDFAFRPGDCLVFGSETRGLPGELLQAHPDRVLRISMESDRVRSLNLATAVGIALFEARRQIKKRPLTLTAPAALSV</sequence>
<organism evidence="9">
    <name type="scientific">Desulfacinum infernum</name>
    <dbReference type="NCBI Taxonomy" id="35837"/>
    <lineage>
        <taxon>Bacteria</taxon>
        <taxon>Pseudomonadati</taxon>
        <taxon>Thermodesulfobacteriota</taxon>
        <taxon>Syntrophobacteria</taxon>
        <taxon>Syntrophobacterales</taxon>
        <taxon>Syntrophobacteraceae</taxon>
        <taxon>Desulfacinum</taxon>
    </lineage>
</organism>
<gene>
    <name evidence="9" type="ORF">ENS06_05615</name>
</gene>
<dbReference type="InterPro" id="IPR029026">
    <property type="entry name" value="tRNA_m1G_MTases_N"/>
</dbReference>
<dbReference type="PIRSF" id="PIRSF029256">
    <property type="entry name" value="SpoU_TrmH_prd"/>
    <property type="match status" value="1"/>
</dbReference>
<accession>A0A832ED25</accession>
<comment type="caution">
    <text evidence="9">The sequence shown here is derived from an EMBL/GenBank/DDBJ whole genome shotgun (WGS) entry which is preliminary data.</text>
</comment>
<dbReference type="InterPro" id="IPR029028">
    <property type="entry name" value="Alpha/beta_knot_MTases"/>
</dbReference>
<comment type="subcellular location">
    <subcellularLocation>
        <location evidence="6">Cytoplasm</location>
    </subcellularLocation>
</comment>
<name>A0A832ED25_9BACT</name>
<comment type="catalytic activity">
    <reaction evidence="6">
        <text>5-carboxymethylaminomethyluridine(34) in tRNA(Leu) + S-adenosyl-L-methionine = 5-carboxymethylaminomethyl-2'-O-methyluridine(34) in tRNA(Leu) + S-adenosyl-L-homocysteine + H(+)</text>
        <dbReference type="Rhea" id="RHEA:43088"/>
        <dbReference type="Rhea" id="RHEA-COMP:10333"/>
        <dbReference type="Rhea" id="RHEA-COMP:10334"/>
        <dbReference type="ChEBI" id="CHEBI:15378"/>
        <dbReference type="ChEBI" id="CHEBI:57856"/>
        <dbReference type="ChEBI" id="CHEBI:59789"/>
        <dbReference type="ChEBI" id="CHEBI:74508"/>
        <dbReference type="ChEBI" id="CHEBI:74511"/>
        <dbReference type="EC" id="2.1.1.207"/>
    </reaction>
</comment>
<dbReference type="GO" id="GO:0008757">
    <property type="term" value="F:S-adenosylmethionine-dependent methyltransferase activity"/>
    <property type="evidence" value="ECO:0007669"/>
    <property type="project" value="UniProtKB-UniRule"/>
</dbReference>
<evidence type="ECO:0000256" key="5">
    <source>
        <dbReference type="ARBA" id="ARBA00022694"/>
    </source>
</evidence>
<feature type="binding site" evidence="6 7">
    <location>
        <position position="100"/>
    </location>
    <ligand>
        <name>S-adenosyl-L-methionine</name>
        <dbReference type="ChEBI" id="CHEBI:59789"/>
    </ligand>
</feature>
<comment type="function">
    <text evidence="6">Could methylate the ribose at the nucleotide 34 wobble position in tRNA.</text>
</comment>
<feature type="domain" description="tRNA/rRNA methyltransferase SpoU type" evidence="8">
    <location>
        <begin position="2"/>
        <end position="142"/>
    </location>
</feature>
<evidence type="ECO:0000256" key="1">
    <source>
        <dbReference type="ARBA" id="ARBA00022490"/>
    </source>
</evidence>
<dbReference type="EMBL" id="DSTK01000016">
    <property type="protein sequence ID" value="HFK96786.1"/>
    <property type="molecule type" value="Genomic_DNA"/>
</dbReference>